<evidence type="ECO:0000256" key="1">
    <source>
        <dbReference type="SAM" id="MobiDB-lite"/>
    </source>
</evidence>
<evidence type="ECO:0000313" key="2">
    <source>
        <dbReference type="EMBL" id="BBI38950.1"/>
    </source>
</evidence>
<gene>
    <name evidence="2" type="primary">amiC_1</name>
    <name evidence="2" type="ORF">SMVRE20_01277</name>
</gene>
<dbReference type="AlphaFoldDB" id="A0A455TRM7"/>
<organism evidence="2">
    <name type="scientific">Enterococcus faecium</name>
    <name type="common">Streptococcus faecium</name>
    <dbReference type="NCBI Taxonomy" id="1352"/>
    <lineage>
        <taxon>Bacteria</taxon>
        <taxon>Bacillati</taxon>
        <taxon>Bacillota</taxon>
        <taxon>Bacilli</taxon>
        <taxon>Lactobacillales</taxon>
        <taxon>Enterococcaceae</taxon>
        <taxon>Enterococcus</taxon>
    </lineage>
</organism>
<protein>
    <submittedName>
        <fullName evidence="2">N-acetylmuramoyl-L-alanine amidase</fullName>
    </submittedName>
</protein>
<accession>A0A455TRM7</accession>
<dbReference type="RefSeq" id="WP_002340378.1">
    <property type="nucleotide sequence ID" value="NZ_BHWQ01000057.1"/>
</dbReference>
<name>A0A455TRM7_ENTFC</name>
<sequence length="41" mass="4637">MQELKTRSARHHRPKRKMVINKKAIAPLTELGRSRPSSIGG</sequence>
<feature type="compositionally biased region" description="Basic residues" evidence="1">
    <location>
        <begin position="7"/>
        <end position="20"/>
    </location>
</feature>
<proteinExistence type="predicted"/>
<dbReference type="EMBL" id="AP019408">
    <property type="protein sequence ID" value="BBI38950.1"/>
    <property type="molecule type" value="Genomic_DNA"/>
</dbReference>
<reference evidence="2" key="1">
    <citation type="submission" date="2019-02" db="EMBL/GenBank/DDBJ databases">
        <title>Complete Genome Sequence of vanD5-typed vancomycin-resistant Enterococcus faecium in Sapporo, Japan.</title>
        <authorList>
            <person name="Sato T."/>
            <person name="Wada T."/>
            <person name="Shinagawa M."/>
            <person name="Fukushima Y."/>
            <person name="Nakajima C."/>
            <person name="Suzuki Y."/>
            <person name="Takahashi S."/>
            <person name="Yokota S."/>
        </authorList>
    </citation>
    <scope>NUCLEOTIDE SEQUENCE</scope>
    <source>
        <strain evidence="2">SMVRE20</strain>
    </source>
</reference>
<feature type="region of interest" description="Disordered" evidence="1">
    <location>
        <begin position="1"/>
        <end position="41"/>
    </location>
</feature>